<dbReference type="Gene3D" id="1.10.510.10">
    <property type="entry name" value="Transferase(Phosphotransferase) domain 1"/>
    <property type="match status" value="1"/>
</dbReference>
<gene>
    <name evidence="5" type="ORF">BaRGS_00028267</name>
</gene>
<dbReference type="InterPro" id="IPR011009">
    <property type="entry name" value="Kinase-like_dom_sf"/>
</dbReference>
<dbReference type="InterPro" id="IPR000719">
    <property type="entry name" value="Prot_kinase_dom"/>
</dbReference>
<reference evidence="5 6" key="1">
    <citation type="journal article" date="2023" name="Sci. Data">
        <title>Genome assembly of the Korean intertidal mud-creeper Batillaria attramentaria.</title>
        <authorList>
            <person name="Patra A.K."/>
            <person name="Ho P.T."/>
            <person name="Jun S."/>
            <person name="Lee S.J."/>
            <person name="Kim Y."/>
            <person name="Won Y.J."/>
        </authorList>
    </citation>
    <scope>NUCLEOTIDE SEQUENCE [LARGE SCALE GENOMIC DNA]</scope>
    <source>
        <strain evidence="5">Wonlab-2016</strain>
    </source>
</reference>
<dbReference type="Pfam" id="PF00069">
    <property type="entry name" value="Pkinase"/>
    <property type="match status" value="1"/>
</dbReference>
<evidence type="ECO:0000256" key="3">
    <source>
        <dbReference type="SAM" id="MobiDB-lite"/>
    </source>
</evidence>
<feature type="non-terminal residue" evidence="5">
    <location>
        <position position="342"/>
    </location>
</feature>
<comment type="caution">
    <text evidence="5">The sequence shown here is derived from an EMBL/GenBank/DDBJ whole genome shotgun (WGS) entry which is preliminary data.</text>
</comment>
<name>A0ABD0K0D9_9CAEN</name>
<organism evidence="5 6">
    <name type="scientific">Batillaria attramentaria</name>
    <dbReference type="NCBI Taxonomy" id="370345"/>
    <lineage>
        <taxon>Eukaryota</taxon>
        <taxon>Metazoa</taxon>
        <taxon>Spiralia</taxon>
        <taxon>Lophotrochozoa</taxon>
        <taxon>Mollusca</taxon>
        <taxon>Gastropoda</taxon>
        <taxon>Caenogastropoda</taxon>
        <taxon>Sorbeoconcha</taxon>
        <taxon>Cerithioidea</taxon>
        <taxon>Batillariidae</taxon>
        <taxon>Batillaria</taxon>
    </lineage>
</organism>
<evidence type="ECO:0000256" key="2">
    <source>
        <dbReference type="ARBA" id="ARBA00022840"/>
    </source>
</evidence>
<feature type="compositionally biased region" description="Basic residues" evidence="3">
    <location>
        <begin position="1"/>
        <end position="11"/>
    </location>
</feature>
<keyword evidence="1" id="KW-0547">Nucleotide-binding</keyword>
<dbReference type="EMBL" id="JACVVK020000281">
    <property type="protein sequence ID" value="KAK7480450.1"/>
    <property type="molecule type" value="Genomic_DNA"/>
</dbReference>
<feature type="domain" description="Protein kinase" evidence="4">
    <location>
        <begin position="36"/>
        <end position="342"/>
    </location>
</feature>
<dbReference type="SUPFAM" id="SSF56112">
    <property type="entry name" value="Protein kinase-like (PK-like)"/>
    <property type="match status" value="1"/>
</dbReference>
<evidence type="ECO:0000313" key="6">
    <source>
        <dbReference type="Proteomes" id="UP001519460"/>
    </source>
</evidence>
<dbReference type="Proteomes" id="UP001519460">
    <property type="component" value="Unassembled WGS sequence"/>
</dbReference>
<dbReference type="PANTHER" id="PTHR24346">
    <property type="entry name" value="MAP/MICROTUBULE AFFINITY-REGULATING KINASE"/>
    <property type="match status" value="1"/>
</dbReference>
<dbReference type="PROSITE" id="PS50011">
    <property type="entry name" value="PROTEIN_KINASE_DOM"/>
    <property type="match status" value="1"/>
</dbReference>
<evidence type="ECO:0000313" key="5">
    <source>
        <dbReference type="EMBL" id="KAK7480450.1"/>
    </source>
</evidence>
<keyword evidence="6" id="KW-1185">Reference proteome</keyword>
<feature type="compositionally biased region" description="Polar residues" evidence="3">
    <location>
        <begin position="19"/>
        <end position="29"/>
    </location>
</feature>
<evidence type="ECO:0000256" key="1">
    <source>
        <dbReference type="ARBA" id="ARBA00022741"/>
    </source>
</evidence>
<protein>
    <recommendedName>
        <fullName evidence="4">Protein kinase domain-containing protein</fullName>
    </recommendedName>
</protein>
<proteinExistence type="predicted"/>
<keyword evidence="2" id="KW-0067">ATP-binding</keyword>
<evidence type="ECO:0000259" key="4">
    <source>
        <dbReference type="PROSITE" id="PS50011"/>
    </source>
</evidence>
<dbReference type="GO" id="GO:0005524">
    <property type="term" value="F:ATP binding"/>
    <property type="evidence" value="ECO:0007669"/>
    <property type="project" value="UniProtKB-KW"/>
</dbReference>
<dbReference type="AlphaFoldDB" id="A0ABD0K0D9"/>
<feature type="region of interest" description="Disordered" evidence="3">
    <location>
        <begin position="1"/>
        <end position="48"/>
    </location>
</feature>
<accession>A0ABD0K0D9</accession>
<sequence length="342" mass="37655">MRPAKRGKKRKMDALIGGDNSTAHDSCPSTAKAPCLSQGTASGDSQGGAVHKFVNLVRDLEREGDGERAGSPDGEGPPPEVHSLLCDLDDVWTHQYPLPLSALPSKPIRTGNKAYDAILPDLPALGYRPLTLVAKGRSGTILLAQDIREGTSRRDSECRPVAIKLQSGRKRKQPANLRKDITEEMLIHQRLQHVNVAVARRYLEHLHSALEYVHLSGVAHRDLCPANILVSGDNTLKLADFGHAVYYRTGDPFCEDYCCGTPGYQAPELIVKSPYDPRIGDMWGLGTVLYTMVVGRLPYGRIKDEQEARALRPLEFPDPHVMILTREVKDLLRGMLAYVPSA</sequence>
<dbReference type="PANTHER" id="PTHR24346:SF75">
    <property type="entry name" value="AURORA KINASE"/>
    <property type="match status" value="1"/>
</dbReference>
<dbReference type="SMART" id="SM00220">
    <property type="entry name" value="S_TKc"/>
    <property type="match status" value="1"/>
</dbReference>